<protein>
    <submittedName>
        <fullName evidence="1">Uncharacterized protein</fullName>
    </submittedName>
</protein>
<proteinExistence type="predicted"/>
<organism evidence="1 2">
    <name type="scientific">Mycobacterium phage Myrna</name>
    <dbReference type="NCBI Taxonomy" id="546805"/>
    <lineage>
        <taxon>Viruses</taxon>
        <taxon>Duplodnaviria</taxon>
        <taxon>Heunggongvirae</taxon>
        <taxon>Uroviricota</taxon>
        <taxon>Caudoviricetes</taxon>
        <taxon>Ceeclamvirinae</taxon>
        <taxon>Myrnavirus</taxon>
        <taxon>Myrnavirus myrna</taxon>
    </lineage>
</organism>
<name>B5LJ62_9CAUD</name>
<dbReference type="GeneID" id="6920755"/>
<dbReference type="Proteomes" id="UP000001849">
    <property type="component" value="Segment"/>
</dbReference>
<dbReference type="EMBL" id="EU826466">
    <property type="protein sequence ID" value="ACH62059.1"/>
    <property type="molecule type" value="Genomic_DNA"/>
</dbReference>
<evidence type="ECO:0000313" key="1">
    <source>
        <dbReference type="EMBL" id="ACH62059.1"/>
    </source>
</evidence>
<keyword evidence="2" id="KW-1185">Reference proteome</keyword>
<accession>B5LJ62</accession>
<reference evidence="1 2" key="1">
    <citation type="submission" date="2008-06" db="EMBL/GenBank/DDBJ databases">
        <authorList>
            <person name="Smith A.L."/>
            <person name="Paladin E.C."/>
            <person name="Jacobs-Sera D."/>
            <person name="Hendirx R.W."/>
            <person name="Hatfull G.F."/>
        </authorList>
    </citation>
    <scope>NUCLEOTIDE SEQUENCE [LARGE SCALE GENOMIC DNA]</scope>
</reference>
<dbReference type="RefSeq" id="YP_002224969.1">
    <property type="nucleotide sequence ID" value="NC_011273.1"/>
</dbReference>
<sequence>MTRTYARETVTFTQAQIDALVAEGRATYYPGLPGYVIDRKQAVRMHQIVAAPVVDTVWSSPIEDDNAAEAWLADQDRYEVPAASWDTIEAADAMGISVGEYTDGEYRDPRPASGRSAVFRKFDDILSDFGI</sequence>
<dbReference type="KEGG" id="vg:6920755"/>
<evidence type="ECO:0000313" key="2">
    <source>
        <dbReference type="Proteomes" id="UP000001849"/>
    </source>
</evidence>
<gene>
    <name evidence="1" type="primary">51</name>
    <name evidence="1" type="ORF">MYRNA_51</name>
</gene>